<dbReference type="HOGENOM" id="CLU_000288_34_22_1"/>
<dbReference type="AlphaFoldDB" id="A0A017SLK6"/>
<keyword evidence="2" id="KW-1185">Reference proteome</keyword>
<dbReference type="Gene3D" id="3.40.50.1580">
    <property type="entry name" value="Nucleoside phosphorylase domain"/>
    <property type="match status" value="1"/>
</dbReference>
<dbReference type="EMBL" id="KK088416">
    <property type="protein sequence ID" value="EYE97175.1"/>
    <property type="molecule type" value="Genomic_DNA"/>
</dbReference>
<dbReference type="GO" id="GO:0003824">
    <property type="term" value="F:catalytic activity"/>
    <property type="evidence" value="ECO:0007669"/>
    <property type="project" value="InterPro"/>
</dbReference>
<proteinExistence type="predicted"/>
<accession>A0A017SLK6</accession>
<evidence type="ECO:0000313" key="2">
    <source>
        <dbReference type="Proteomes" id="UP000019804"/>
    </source>
</evidence>
<dbReference type="RefSeq" id="XP_040640863.1">
    <property type="nucleotide sequence ID" value="XM_040787108.1"/>
</dbReference>
<protein>
    <submittedName>
        <fullName evidence="1">Purine and uridine phosphorylase</fullName>
    </submittedName>
</protein>
<evidence type="ECO:0000313" key="1">
    <source>
        <dbReference type="EMBL" id="EYE97175.1"/>
    </source>
</evidence>
<dbReference type="SUPFAM" id="SSF53167">
    <property type="entry name" value="Purine and uridine phosphorylases"/>
    <property type="match status" value="1"/>
</dbReference>
<dbReference type="InterPro" id="IPR053137">
    <property type="entry name" value="NLR-like"/>
</dbReference>
<dbReference type="GO" id="GO:0009116">
    <property type="term" value="P:nucleoside metabolic process"/>
    <property type="evidence" value="ECO:0007669"/>
    <property type="project" value="InterPro"/>
</dbReference>
<sequence>MFENDESPNNTLQDNYTVRWICALQEEYECACRMLDEEFDGLQFDQIADGNIYAYGRIAIHHVLVDCLPAGRHGANSVARAARDMVRTFPNLRFALMVGTGGGIPSQWHDIRLGDVVVSQPHGQCGDVHLQRMDDMEDHRRPIIDRLYKTEYEHPKGNDCEQYDPNQLVERPERRLHHIVAVHYGTIASGNSTCAVDPELNILCFEMEAAGLVNNIPCLVIRGICDYCDSHKNNDWHKYAALTAAAYARELLLALKPQRVGMMPFWAGQVADKLQQG</sequence>
<dbReference type="PANTHER" id="PTHR46082:SF11">
    <property type="entry name" value="AAA+ ATPASE DOMAIN-CONTAINING PROTEIN-RELATED"/>
    <property type="match status" value="1"/>
</dbReference>
<dbReference type="InterPro" id="IPR035994">
    <property type="entry name" value="Nucleoside_phosphorylase_sf"/>
</dbReference>
<dbReference type="OrthoDB" id="1577640at2759"/>
<reference evidence="2" key="1">
    <citation type="journal article" date="2014" name="Nat. Commun.">
        <title>Genomic adaptations of the halophilic Dead Sea filamentous fungus Eurotium rubrum.</title>
        <authorList>
            <person name="Kis-Papo T."/>
            <person name="Weig A.R."/>
            <person name="Riley R."/>
            <person name="Persoh D."/>
            <person name="Salamov A."/>
            <person name="Sun H."/>
            <person name="Lipzen A."/>
            <person name="Wasser S.P."/>
            <person name="Rambold G."/>
            <person name="Grigoriev I.V."/>
            <person name="Nevo E."/>
        </authorList>
    </citation>
    <scope>NUCLEOTIDE SEQUENCE [LARGE SCALE GENOMIC DNA]</scope>
    <source>
        <strain evidence="2">CBS 135680</strain>
    </source>
</reference>
<dbReference type="PANTHER" id="PTHR46082">
    <property type="entry name" value="ATP/GTP-BINDING PROTEIN-RELATED"/>
    <property type="match status" value="1"/>
</dbReference>
<gene>
    <name evidence="1" type="ORF">EURHEDRAFT_529385</name>
</gene>
<dbReference type="Proteomes" id="UP000019804">
    <property type="component" value="Unassembled WGS sequence"/>
</dbReference>
<name>A0A017SLK6_ASPRC</name>
<dbReference type="STRING" id="1388766.A0A017SLK6"/>
<dbReference type="GeneID" id="63702232"/>
<organism evidence="1 2">
    <name type="scientific">Aspergillus ruber (strain CBS 135680)</name>
    <dbReference type="NCBI Taxonomy" id="1388766"/>
    <lineage>
        <taxon>Eukaryota</taxon>
        <taxon>Fungi</taxon>
        <taxon>Dikarya</taxon>
        <taxon>Ascomycota</taxon>
        <taxon>Pezizomycotina</taxon>
        <taxon>Eurotiomycetes</taxon>
        <taxon>Eurotiomycetidae</taxon>
        <taxon>Eurotiales</taxon>
        <taxon>Aspergillaceae</taxon>
        <taxon>Aspergillus</taxon>
        <taxon>Aspergillus subgen. Aspergillus</taxon>
    </lineage>
</organism>